<accession>A0A4R3M4P3</accession>
<feature type="chain" id="PRO_5020613188" evidence="2">
    <location>
        <begin position="25"/>
        <end position="328"/>
    </location>
</feature>
<organism evidence="3 4">
    <name type="scientific">Aquabacter spiritensis</name>
    <dbReference type="NCBI Taxonomy" id="933073"/>
    <lineage>
        <taxon>Bacteria</taxon>
        <taxon>Pseudomonadati</taxon>
        <taxon>Pseudomonadota</taxon>
        <taxon>Alphaproteobacteria</taxon>
        <taxon>Hyphomicrobiales</taxon>
        <taxon>Xanthobacteraceae</taxon>
        <taxon>Aquabacter</taxon>
    </lineage>
</organism>
<protein>
    <submittedName>
        <fullName evidence="3">Tripartite-type tricarboxylate transporter receptor subunit TctC</fullName>
    </submittedName>
</protein>
<dbReference type="PROSITE" id="PS51257">
    <property type="entry name" value="PROKAR_LIPOPROTEIN"/>
    <property type="match status" value="1"/>
</dbReference>
<dbReference type="Pfam" id="PF03401">
    <property type="entry name" value="TctC"/>
    <property type="match status" value="1"/>
</dbReference>
<dbReference type="SUPFAM" id="SSF53850">
    <property type="entry name" value="Periplasmic binding protein-like II"/>
    <property type="match status" value="1"/>
</dbReference>
<dbReference type="EMBL" id="SMAI01000003">
    <property type="protein sequence ID" value="TCT06155.1"/>
    <property type="molecule type" value="Genomic_DNA"/>
</dbReference>
<dbReference type="Proteomes" id="UP000294664">
    <property type="component" value="Unassembled WGS sequence"/>
</dbReference>
<dbReference type="PANTHER" id="PTHR42928:SF5">
    <property type="entry name" value="BLR1237 PROTEIN"/>
    <property type="match status" value="1"/>
</dbReference>
<dbReference type="OrthoDB" id="7375033at2"/>
<reference evidence="3 4" key="1">
    <citation type="submission" date="2019-03" db="EMBL/GenBank/DDBJ databases">
        <title>Genomic Encyclopedia of Type Strains, Phase IV (KMG-IV): sequencing the most valuable type-strain genomes for metagenomic binning, comparative biology and taxonomic classification.</title>
        <authorList>
            <person name="Goeker M."/>
        </authorList>
    </citation>
    <scope>NUCLEOTIDE SEQUENCE [LARGE SCALE GENOMIC DNA]</scope>
    <source>
        <strain evidence="3 4">DSM 9035</strain>
    </source>
</reference>
<sequence length="328" mass="34132">MKMRAFIAGAGLALVLGCATVAQAQAQAQTYPDRLIKIVAPFPAGGVVDVLSRALGQELSKALGQPVIIENRPGAGGNIGAETVAKAPPDGYTLMMTSPGIQSINQFLYKKMPFDPETAFAPISLVADMPMLVVLGAASPYTTLSAFIAAAKAKPDGFNFGSAGYGTTGHLGMELFAYTAGIKLRHTPYKGAAPAVNDLLGGHIDGVVDNPPTVMAHIKSGALRALAVAGPERLTALPNVPTSTEAGLADWRVSSWFGLVAPAKTPPAIVDRLAEEVRKAIAQPAMRKLSDELGLVLVGDTPAAFEAVIKQERKKWGELIAKAGITLE</sequence>
<dbReference type="Gene3D" id="3.40.190.10">
    <property type="entry name" value="Periplasmic binding protein-like II"/>
    <property type="match status" value="1"/>
</dbReference>
<comment type="caution">
    <text evidence="3">The sequence shown here is derived from an EMBL/GenBank/DDBJ whole genome shotgun (WGS) entry which is preliminary data.</text>
</comment>
<keyword evidence="4" id="KW-1185">Reference proteome</keyword>
<dbReference type="RefSeq" id="WP_132030669.1">
    <property type="nucleotide sequence ID" value="NZ_SMAI01000003.1"/>
</dbReference>
<dbReference type="InterPro" id="IPR005064">
    <property type="entry name" value="BUG"/>
</dbReference>
<gene>
    <name evidence="3" type="ORF">EDC64_103259</name>
</gene>
<evidence type="ECO:0000313" key="4">
    <source>
        <dbReference type="Proteomes" id="UP000294664"/>
    </source>
</evidence>
<evidence type="ECO:0000256" key="1">
    <source>
        <dbReference type="ARBA" id="ARBA00006987"/>
    </source>
</evidence>
<dbReference type="CDD" id="cd13578">
    <property type="entry name" value="PBP2_Bug27"/>
    <property type="match status" value="1"/>
</dbReference>
<dbReference type="AlphaFoldDB" id="A0A4R3M4P3"/>
<dbReference type="PANTHER" id="PTHR42928">
    <property type="entry name" value="TRICARBOXYLATE-BINDING PROTEIN"/>
    <property type="match status" value="1"/>
</dbReference>
<keyword evidence="3" id="KW-0675">Receptor</keyword>
<feature type="signal peptide" evidence="2">
    <location>
        <begin position="1"/>
        <end position="24"/>
    </location>
</feature>
<evidence type="ECO:0000313" key="3">
    <source>
        <dbReference type="EMBL" id="TCT06155.1"/>
    </source>
</evidence>
<dbReference type="InterPro" id="IPR042100">
    <property type="entry name" value="Bug_dom1"/>
</dbReference>
<keyword evidence="2" id="KW-0732">Signal</keyword>
<dbReference type="PIRSF" id="PIRSF017082">
    <property type="entry name" value="YflP"/>
    <property type="match status" value="1"/>
</dbReference>
<name>A0A4R3M4P3_9HYPH</name>
<proteinExistence type="inferred from homology"/>
<dbReference type="Gene3D" id="3.40.190.150">
    <property type="entry name" value="Bordetella uptake gene, domain 1"/>
    <property type="match status" value="1"/>
</dbReference>
<comment type="similarity">
    <text evidence="1">Belongs to the UPF0065 (bug) family.</text>
</comment>
<evidence type="ECO:0000256" key="2">
    <source>
        <dbReference type="SAM" id="SignalP"/>
    </source>
</evidence>